<dbReference type="InterPro" id="IPR038377">
    <property type="entry name" value="Na/Glc_symporter_sf"/>
</dbReference>
<gene>
    <name evidence="9" type="ORF">EBO34_19695</name>
</gene>
<dbReference type="PANTHER" id="PTHR48086">
    <property type="entry name" value="SODIUM/PROLINE SYMPORTER-RELATED"/>
    <property type="match status" value="1"/>
</dbReference>
<dbReference type="GO" id="GO:0005886">
    <property type="term" value="C:plasma membrane"/>
    <property type="evidence" value="ECO:0007669"/>
    <property type="project" value="TreeGrafter"/>
</dbReference>
<keyword evidence="5 8" id="KW-1133">Transmembrane helix</keyword>
<feature type="transmembrane region" description="Helical" evidence="8">
    <location>
        <begin position="178"/>
        <end position="197"/>
    </location>
</feature>
<dbReference type="GO" id="GO:0022857">
    <property type="term" value="F:transmembrane transporter activity"/>
    <property type="evidence" value="ECO:0007669"/>
    <property type="project" value="InterPro"/>
</dbReference>
<evidence type="ECO:0000313" key="9">
    <source>
        <dbReference type="EMBL" id="RNA66340.1"/>
    </source>
</evidence>
<feature type="transmembrane region" description="Helical" evidence="8">
    <location>
        <begin position="430"/>
        <end position="450"/>
    </location>
</feature>
<feature type="transmembrane region" description="Helical" evidence="8">
    <location>
        <begin position="114"/>
        <end position="142"/>
    </location>
</feature>
<feature type="transmembrane region" description="Helical" evidence="8">
    <location>
        <begin position="6"/>
        <end position="22"/>
    </location>
</feature>
<feature type="transmembrane region" description="Helical" evidence="8">
    <location>
        <begin position="377"/>
        <end position="399"/>
    </location>
</feature>
<sequence length="464" mass="49394">MYSVMIVMYLIVVVAIGVFFKTKVKDMEDFALAGRNLNTPVLLGTLFATYIGGATVVGWTGSFYSLGIDWWFSGLGAILGITAATFLLAERFRNLKQFTVPDMLALRYNNSTRFVSSFMIIIGDIAIVTVQILAMTGILVSFTDIERMLAMIISIVSFTLISLFGGMKGVAFTDSIQAVLILFGLIAGVGVVFNLGGGPGAVFGALPEGYFTPFTDVTVLGAVGMAIAAFGTTAVSQSFIFSRVFSAKDAKTAKRGLVWLIPTALIGYGLVALVGFSGRSMLGDDIPPSDVFATVITSLMPPFIGGVLIAVIIAAIVTSTNSILLSSSVNLTRDFYQQFAKREISSKEMMRVGQISVVVFAAFAFILAVLMPDIVTAIVFAYTMYSASLLVPLYAGYLWKGATAAAGTWGVISGGGTALVWYILHEPLGLPSMIPAIVVSLAVVIVVSMVTKKPTEDQLKVFQQ</sequence>
<keyword evidence="3" id="KW-0813">Transport</keyword>
<accession>A0A3M7TMD4</accession>
<keyword evidence="4 8" id="KW-0812">Transmembrane</keyword>
<dbReference type="CDD" id="cd10322">
    <property type="entry name" value="SLC5sbd"/>
    <property type="match status" value="1"/>
</dbReference>
<dbReference type="Pfam" id="PF00474">
    <property type="entry name" value="SSF"/>
    <property type="match status" value="1"/>
</dbReference>
<feature type="transmembrane region" description="Helical" evidence="8">
    <location>
        <begin position="70"/>
        <end position="89"/>
    </location>
</feature>
<organism evidence="9 10">
    <name type="scientific">Alteribacter keqinensis</name>
    <dbReference type="NCBI Taxonomy" id="2483800"/>
    <lineage>
        <taxon>Bacteria</taxon>
        <taxon>Bacillati</taxon>
        <taxon>Bacillota</taxon>
        <taxon>Bacilli</taxon>
        <taxon>Bacillales</taxon>
        <taxon>Bacillaceae</taxon>
        <taxon>Alteribacter</taxon>
    </lineage>
</organism>
<feature type="transmembrane region" description="Helical" evidence="8">
    <location>
        <begin position="42"/>
        <end position="64"/>
    </location>
</feature>
<name>A0A3M7TMD4_9BACI</name>
<feature type="transmembrane region" description="Helical" evidence="8">
    <location>
        <begin position="257"/>
        <end position="282"/>
    </location>
</feature>
<evidence type="ECO:0000256" key="4">
    <source>
        <dbReference type="ARBA" id="ARBA00022692"/>
    </source>
</evidence>
<dbReference type="OrthoDB" id="9789704at2"/>
<reference evidence="9 10" key="1">
    <citation type="submission" date="2018-10" db="EMBL/GenBank/DDBJ databases">
        <title>Bacillus Keqinensis sp. nov., a moderately halophilic bacterium isolated from a saline-alkaline lake.</title>
        <authorList>
            <person name="Wang H."/>
        </authorList>
    </citation>
    <scope>NUCLEOTIDE SEQUENCE [LARGE SCALE GENOMIC DNA]</scope>
    <source>
        <strain evidence="9 10">KQ-3</strain>
    </source>
</reference>
<keyword evidence="10" id="KW-1185">Reference proteome</keyword>
<dbReference type="PANTHER" id="PTHR48086:SF7">
    <property type="entry name" value="SODIUM-SOLUTE SYMPORTER-RELATED"/>
    <property type="match status" value="1"/>
</dbReference>
<evidence type="ECO:0000256" key="7">
    <source>
        <dbReference type="RuleBase" id="RU362091"/>
    </source>
</evidence>
<keyword evidence="6 8" id="KW-0472">Membrane</keyword>
<feature type="transmembrane region" description="Helical" evidence="8">
    <location>
        <begin position="406"/>
        <end position="424"/>
    </location>
</feature>
<feature type="transmembrane region" description="Helical" evidence="8">
    <location>
        <begin position="302"/>
        <end position="331"/>
    </location>
</feature>
<feature type="transmembrane region" description="Helical" evidence="8">
    <location>
        <begin position="148"/>
        <end position="166"/>
    </location>
</feature>
<evidence type="ECO:0000313" key="10">
    <source>
        <dbReference type="Proteomes" id="UP000278746"/>
    </source>
</evidence>
<dbReference type="Gene3D" id="1.20.1730.10">
    <property type="entry name" value="Sodium/glucose cotransporter"/>
    <property type="match status" value="1"/>
</dbReference>
<dbReference type="EMBL" id="RHIB01000004">
    <property type="protein sequence ID" value="RNA66340.1"/>
    <property type="molecule type" value="Genomic_DNA"/>
</dbReference>
<comment type="caution">
    <text evidence="9">The sequence shown here is derived from an EMBL/GenBank/DDBJ whole genome shotgun (WGS) entry which is preliminary data.</text>
</comment>
<protein>
    <submittedName>
        <fullName evidence="9">Sodium:solute symporter family protein</fullName>
    </submittedName>
</protein>
<feature type="transmembrane region" description="Helical" evidence="8">
    <location>
        <begin position="352"/>
        <end position="371"/>
    </location>
</feature>
<evidence type="ECO:0000256" key="8">
    <source>
        <dbReference type="SAM" id="Phobius"/>
    </source>
</evidence>
<dbReference type="PROSITE" id="PS50283">
    <property type="entry name" value="NA_SOLUT_SYMP_3"/>
    <property type="match status" value="1"/>
</dbReference>
<comment type="subcellular location">
    <subcellularLocation>
        <location evidence="1">Membrane</location>
        <topology evidence="1">Multi-pass membrane protein</topology>
    </subcellularLocation>
</comment>
<dbReference type="InterPro" id="IPR001734">
    <property type="entry name" value="Na/solute_symporter"/>
</dbReference>
<dbReference type="AlphaFoldDB" id="A0A3M7TMD4"/>
<evidence type="ECO:0000256" key="3">
    <source>
        <dbReference type="ARBA" id="ARBA00022448"/>
    </source>
</evidence>
<comment type="similarity">
    <text evidence="2 7">Belongs to the sodium:solute symporter (SSF) (TC 2.A.21) family.</text>
</comment>
<proteinExistence type="inferred from homology"/>
<dbReference type="RefSeq" id="WP_122901834.1">
    <property type="nucleotide sequence ID" value="NZ_RHIB01000004.1"/>
</dbReference>
<evidence type="ECO:0000256" key="6">
    <source>
        <dbReference type="ARBA" id="ARBA00023136"/>
    </source>
</evidence>
<feature type="transmembrane region" description="Helical" evidence="8">
    <location>
        <begin position="217"/>
        <end position="245"/>
    </location>
</feature>
<dbReference type="InterPro" id="IPR050277">
    <property type="entry name" value="Sodium:Solute_Symporter"/>
</dbReference>
<evidence type="ECO:0000256" key="5">
    <source>
        <dbReference type="ARBA" id="ARBA00022989"/>
    </source>
</evidence>
<evidence type="ECO:0000256" key="1">
    <source>
        <dbReference type="ARBA" id="ARBA00004141"/>
    </source>
</evidence>
<evidence type="ECO:0000256" key="2">
    <source>
        <dbReference type="ARBA" id="ARBA00006434"/>
    </source>
</evidence>
<dbReference type="Proteomes" id="UP000278746">
    <property type="component" value="Unassembled WGS sequence"/>
</dbReference>